<dbReference type="InterPro" id="IPR008995">
    <property type="entry name" value="Mo/tungstate-bd_C_term_dom"/>
</dbReference>
<dbReference type="Gene3D" id="3.40.50.300">
    <property type="entry name" value="P-loop containing nucleotide triphosphate hydrolases"/>
    <property type="match status" value="1"/>
</dbReference>
<evidence type="ECO:0000313" key="9">
    <source>
        <dbReference type="EMBL" id="SDC07600.1"/>
    </source>
</evidence>
<accession>A0A1G6IME3</accession>
<dbReference type="SUPFAM" id="SSF52540">
    <property type="entry name" value="P-loop containing nucleoside triphosphate hydrolases"/>
    <property type="match status" value="1"/>
</dbReference>
<dbReference type="Gene3D" id="2.40.50.100">
    <property type="match status" value="1"/>
</dbReference>
<protein>
    <recommendedName>
        <fullName evidence="7">ABC-type quaternary amine transporter</fullName>
        <ecNumber evidence="7">7.6.2.9</ecNumber>
    </recommendedName>
</protein>
<dbReference type="InterPro" id="IPR003593">
    <property type="entry name" value="AAA+_ATPase"/>
</dbReference>
<dbReference type="InterPro" id="IPR027417">
    <property type="entry name" value="P-loop_NTPase"/>
</dbReference>
<dbReference type="PROSITE" id="PS50893">
    <property type="entry name" value="ABC_TRANSPORTER_2"/>
    <property type="match status" value="1"/>
</dbReference>
<evidence type="ECO:0000256" key="6">
    <source>
        <dbReference type="ARBA" id="ARBA00023136"/>
    </source>
</evidence>
<dbReference type="InterPro" id="IPR003439">
    <property type="entry name" value="ABC_transporter-like_ATP-bd"/>
</dbReference>
<evidence type="ECO:0000313" key="10">
    <source>
        <dbReference type="Proteomes" id="UP000198943"/>
    </source>
</evidence>
<proteinExistence type="predicted"/>
<evidence type="ECO:0000256" key="1">
    <source>
        <dbReference type="ARBA" id="ARBA00022448"/>
    </source>
</evidence>
<evidence type="ECO:0000256" key="4">
    <source>
        <dbReference type="ARBA" id="ARBA00022840"/>
    </source>
</evidence>
<dbReference type="Pfam" id="PF00005">
    <property type="entry name" value="ABC_tran"/>
    <property type="match status" value="1"/>
</dbReference>
<evidence type="ECO:0000259" key="8">
    <source>
        <dbReference type="PROSITE" id="PS50893"/>
    </source>
</evidence>
<dbReference type="EC" id="7.6.2.9" evidence="7"/>
<sequence>MAEDQIILKHVTKRFTTKTLGTVTAVNDFNLNIHEGECFSFLGPSGCGKTTTLRMIAGFEDLSEGEIHLCGQPVSIKEKNLYVPPEKRGLGMVFQAFAVWPHMNIFDNVAFPLQIKKVPHDEIRKRVKEALHHTSLDNMEDVYPSDLSGGQQQRIALARAIVTNPKVMLLDEPLSNLDPKLRESMRFEIKALQRKFGFTVIFVTHDQSEAMAISDRMMVCDMGNIMQIDTPSNLYNKPVNRFVHNFLGQSTFLHVVLDHGQVYARGDMQNPLPLAIPEHADREMVVATRPNAIDLNRDHGFKTHIYSRVFLTDTTEYLVPMGDQLLKIQTPHRIAFGKGEECYVDFTHVMWYPEEDESAEAERAKRQLV</sequence>
<dbReference type="EMBL" id="FMYW01000002">
    <property type="protein sequence ID" value="SDC07600.1"/>
    <property type="molecule type" value="Genomic_DNA"/>
</dbReference>
<dbReference type="InterPro" id="IPR017871">
    <property type="entry name" value="ABC_transporter-like_CS"/>
</dbReference>
<dbReference type="GO" id="GO:0016887">
    <property type="term" value="F:ATP hydrolysis activity"/>
    <property type="evidence" value="ECO:0007669"/>
    <property type="project" value="InterPro"/>
</dbReference>
<keyword evidence="2" id="KW-1003">Cell membrane</keyword>
<dbReference type="AlphaFoldDB" id="A0A1G6IME3"/>
<keyword evidence="10" id="KW-1185">Reference proteome</keyword>
<dbReference type="GO" id="GO:0055052">
    <property type="term" value="C:ATP-binding cassette (ABC) transporter complex, substrate-binding subunit-containing"/>
    <property type="evidence" value="ECO:0007669"/>
    <property type="project" value="TreeGrafter"/>
</dbReference>
<keyword evidence="1" id="KW-0813">Transport</keyword>
<reference evidence="10" key="1">
    <citation type="submission" date="2016-10" db="EMBL/GenBank/DDBJ databases">
        <authorList>
            <person name="Varghese N."/>
            <person name="Submissions S."/>
        </authorList>
    </citation>
    <scope>NUCLEOTIDE SEQUENCE [LARGE SCALE GENOMIC DNA]</scope>
    <source>
        <strain evidence="10">DSM 11005</strain>
    </source>
</reference>
<organism evidence="9 10">
    <name type="scientific">Succiniclasticum ruminis</name>
    <dbReference type="NCBI Taxonomy" id="40841"/>
    <lineage>
        <taxon>Bacteria</taxon>
        <taxon>Bacillati</taxon>
        <taxon>Bacillota</taxon>
        <taxon>Negativicutes</taxon>
        <taxon>Acidaminococcales</taxon>
        <taxon>Acidaminococcaceae</taxon>
        <taxon>Succiniclasticum</taxon>
    </lineage>
</organism>
<keyword evidence="5" id="KW-1278">Translocase</keyword>
<dbReference type="Proteomes" id="UP000198943">
    <property type="component" value="Unassembled WGS sequence"/>
</dbReference>
<name>A0A1G6IME3_9FIRM</name>
<keyword evidence="6" id="KW-0472">Membrane</keyword>
<dbReference type="RefSeq" id="WP_093729318.1">
    <property type="nucleotide sequence ID" value="NZ_FMYW01000002.1"/>
</dbReference>
<evidence type="ECO:0000256" key="2">
    <source>
        <dbReference type="ARBA" id="ARBA00022475"/>
    </source>
</evidence>
<dbReference type="GO" id="GO:0015418">
    <property type="term" value="F:ABC-type quaternary ammonium compound transporting activity"/>
    <property type="evidence" value="ECO:0007669"/>
    <property type="project" value="UniProtKB-EC"/>
</dbReference>
<feature type="domain" description="ABC transporter" evidence="8">
    <location>
        <begin position="6"/>
        <end position="247"/>
    </location>
</feature>
<evidence type="ECO:0000256" key="5">
    <source>
        <dbReference type="ARBA" id="ARBA00022967"/>
    </source>
</evidence>
<dbReference type="FunFam" id="3.40.50.300:FF:000425">
    <property type="entry name" value="Probable ABC transporter, ATP-binding subunit"/>
    <property type="match status" value="1"/>
</dbReference>
<gene>
    <name evidence="9" type="ORF">SAMN04487864_102146</name>
</gene>
<dbReference type="PROSITE" id="PS00211">
    <property type="entry name" value="ABC_TRANSPORTER_1"/>
    <property type="match status" value="1"/>
</dbReference>
<dbReference type="InterPro" id="IPR047641">
    <property type="entry name" value="ABC_transpr_MalK/UgpC-like"/>
</dbReference>
<dbReference type="SMART" id="SM00382">
    <property type="entry name" value="AAA"/>
    <property type="match status" value="1"/>
</dbReference>
<keyword evidence="4 9" id="KW-0067">ATP-binding</keyword>
<evidence type="ECO:0000256" key="7">
    <source>
        <dbReference type="ARBA" id="ARBA00066388"/>
    </source>
</evidence>
<dbReference type="OrthoDB" id="9802264at2"/>
<evidence type="ECO:0000256" key="3">
    <source>
        <dbReference type="ARBA" id="ARBA00022741"/>
    </source>
</evidence>
<dbReference type="GO" id="GO:0005524">
    <property type="term" value="F:ATP binding"/>
    <property type="evidence" value="ECO:0007669"/>
    <property type="project" value="UniProtKB-KW"/>
</dbReference>
<dbReference type="SUPFAM" id="SSF50331">
    <property type="entry name" value="MOP-like"/>
    <property type="match status" value="1"/>
</dbReference>
<keyword evidence="3" id="KW-0547">Nucleotide-binding</keyword>
<dbReference type="PANTHER" id="PTHR43875">
    <property type="entry name" value="MALTODEXTRIN IMPORT ATP-BINDING PROTEIN MSMX"/>
    <property type="match status" value="1"/>
</dbReference>
<dbReference type="PANTHER" id="PTHR43875:SF15">
    <property type="entry name" value="TREHALOSE IMPORT ATP-BINDING PROTEIN SUGC"/>
    <property type="match status" value="1"/>
</dbReference>